<evidence type="ECO:0000256" key="1">
    <source>
        <dbReference type="SAM" id="MobiDB-lite"/>
    </source>
</evidence>
<evidence type="ECO:0000313" key="2">
    <source>
        <dbReference type="EMBL" id="KAG2222352.1"/>
    </source>
</evidence>
<organism evidence="2 3">
    <name type="scientific">Circinella minor</name>
    <dbReference type="NCBI Taxonomy" id="1195481"/>
    <lineage>
        <taxon>Eukaryota</taxon>
        <taxon>Fungi</taxon>
        <taxon>Fungi incertae sedis</taxon>
        <taxon>Mucoromycota</taxon>
        <taxon>Mucoromycotina</taxon>
        <taxon>Mucoromycetes</taxon>
        <taxon>Mucorales</taxon>
        <taxon>Lichtheimiaceae</taxon>
        <taxon>Circinella</taxon>
    </lineage>
</organism>
<proteinExistence type="predicted"/>
<comment type="caution">
    <text evidence="2">The sequence shown here is derived from an EMBL/GenBank/DDBJ whole genome shotgun (WGS) entry which is preliminary data.</text>
</comment>
<reference evidence="2 3" key="1">
    <citation type="submission" date="2020-12" db="EMBL/GenBank/DDBJ databases">
        <title>Metabolic potential, ecology and presence of endohyphal bacteria is reflected in genomic diversity of Mucoromycotina.</title>
        <authorList>
            <person name="Muszewska A."/>
            <person name="Okrasinska A."/>
            <person name="Steczkiewicz K."/>
            <person name="Drgas O."/>
            <person name="Orlowska M."/>
            <person name="Perlinska-Lenart U."/>
            <person name="Aleksandrzak-Piekarczyk T."/>
            <person name="Szatraj K."/>
            <person name="Zielenkiewicz U."/>
            <person name="Pilsyk S."/>
            <person name="Malc E."/>
            <person name="Mieczkowski P."/>
            <person name="Kruszewska J.S."/>
            <person name="Biernat P."/>
            <person name="Pawlowska J."/>
        </authorList>
    </citation>
    <scope>NUCLEOTIDE SEQUENCE [LARGE SCALE GENOMIC DNA]</scope>
    <source>
        <strain evidence="2 3">CBS 142.35</strain>
    </source>
</reference>
<dbReference type="Proteomes" id="UP000646827">
    <property type="component" value="Unassembled WGS sequence"/>
</dbReference>
<protein>
    <submittedName>
        <fullName evidence="2">Uncharacterized protein</fullName>
    </submittedName>
</protein>
<dbReference type="EMBL" id="JAEPRB010000085">
    <property type="protein sequence ID" value="KAG2222352.1"/>
    <property type="molecule type" value="Genomic_DNA"/>
</dbReference>
<name>A0A8H7VKK9_9FUNG</name>
<keyword evidence="3" id="KW-1185">Reference proteome</keyword>
<sequence>MPKRNRSEIDEPEEIETSGSSHENVVIDQGNEVQQEIRQSLTTVKKTLLQKSTTELRNEISTEKPSRSCSIASKQDVSNIQGQIRLSEVASYQDDVILPNSLLSIGTTIKRACLKNFGKYAALQEKERNIIDLGANSILDTAKENCIQWELFDIDQWRWIYNRYQPRFNDFECVVDYDDDVRKKVEELEKISRRDVGAGRGYANKEEFKRKGVESTLFDFYSEYLKMLQFRSKFSDVTWILLKVIGPLKGESIGDCSKVVGGQTGFKVDVRVVRDNYGAQKSKRESDTGNGELAKAHPSIGKITHDKAKLYIESKCVVDKLIAEIRGGVHLSVPAIQLAGLEAKLYSLKLEEDGVYVGVLEGRCTLPTTASNLRQLQDTYKLLQKFYQATKKIADELNQKGGDQNAINMLRPTWIPPKKLTHIKPLPVYLFS</sequence>
<evidence type="ECO:0000313" key="3">
    <source>
        <dbReference type="Proteomes" id="UP000646827"/>
    </source>
</evidence>
<accession>A0A8H7VKK9</accession>
<feature type="region of interest" description="Disordered" evidence="1">
    <location>
        <begin position="1"/>
        <end position="30"/>
    </location>
</feature>
<dbReference type="OrthoDB" id="2285633at2759"/>
<dbReference type="AlphaFoldDB" id="A0A8H7VKK9"/>
<gene>
    <name evidence="2" type="ORF">INT45_009825</name>
</gene>